<name>A0A813TZ03_9BILA</name>
<dbReference type="CDD" id="cd20557">
    <property type="entry name" value="CYCLIN_ScPCL1-like"/>
    <property type="match status" value="1"/>
</dbReference>
<accession>A0A813TZ03</accession>
<dbReference type="EMBL" id="CAJNOT010000067">
    <property type="protein sequence ID" value="CAF0816142.1"/>
    <property type="molecule type" value="Genomic_DNA"/>
</dbReference>
<dbReference type="Pfam" id="PF08613">
    <property type="entry name" value="Cyclin"/>
    <property type="match status" value="1"/>
</dbReference>
<dbReference type="Proteomes" id="UP000663854">
    <property type="component" value="Unassembled WGS sequence"/>
</dbReference>
<dbReference type="EMBL" id="CAJNOH010000003">
    <property type="protein sequence ID" value="CAF0727384.1"/>
    <property type="molecule type" value="Genomic_DNA"/>
</dbReference>
<dbReference type="GO" id="GO:0000307">
    <property type="term" value="C:cyclin-dependent protein kinase holoenzyme complex"/>
    <property type="evidence" value="ECO:0007669"/>
    <property type="project" value="TreeGrafter"/>
</dbReference>
<evidence type="ECO:0000313" key="4">
    <source>
        <dbReference type="EMBL" id="CAF0816142.1"/>
    </source>
</evidence>
<dbReference type="PANTHER" id="PTHR15615">
    <property type="match status" value="1"/>
</dbReference>
<dbReference type="GO" id="GO:0016538">
    <property type="term" value="F:cyclin-dependent protein serine/threonine kinase regulator activity"/>
    <property type="evidence" value="ECO:0007669"/>
    <property type="project" value="TreeGrafter"/>
</dbReference>
<evidence type="ECO:0000256" key="2">
    <source>
        <dbReference type="ARBA" id="ARBA00040808"/>
    </source>
</evidence>
<comment type="caution">
    <text evidence="4">The sequence shown here is derived from an EMBL/GenBank/DDBJ whole genome shotgun (WGS) entry which is preliminary data.</text>
</comment>
<dbReference type="EMBL" id="CAJNOL010000221">
    <property type="protein sequence ID" value="CAF0942674.1"/>
    <property type="molecule type" value="Genomic_DNA"/>
</dbReference>
<gene>
    <name evidence="5" type="ORF">JXQ802_LOCUS11245</name>
    <name evidence="6" type="ORF">JXQ802_LOCUS11347</name>
    <name evidence="3" type="ORF">PYM288_LOCUS678</name>
    <name evidence="4" type="ORF">ZHD862_LOCUS3150</name>
</gene>
<comment type="similarity">
    <text evidence="1">Belongs to the CNPPD1 family.</text>
</comment>
<reference evidence="4" key="1">
    <citation type="submission" date="2021-02" db="EMBL/GenBank/DDBJ databases">
        <authorList>
            <person name="Nowell W R."/>
        </authorList>
    </citation>
    <scope>NUCLEOTIDE SEQUENCE</scope>
</reference>
<dbReference type="EMBL" id="CAJNOL010000224">
    <property type="protein sequence ID" value="CAF0944590.1"/>
    <property type="molecule type" value="Genomic_DNA"/>
</dbReference>
<evidence type="ECO:0000313" key="5">
    <source>
        <dbReference type="EMBL" id="CAF0942674.1"/>
    </source>
</evidence>
<dbReference type="InterPro" id="IPR013922">
    <property type="entry name" value="Cyclin_PHO80-like"/>
</dbReference>
<dbReference type="AlphaFoldDB" id="A0A813TZ03"/>
<dbReference type="Gene3D" id="1.10.472.10">
    <property type="entry name" value="Cyclin-like"/>
    <property type="match status" value="1"/>
</dbReference>
<proteinExistence type="inferred from homology"/>
<evidence type="ECO:0000256" key="1">
    <source>
        <dbReference type="ARBA" id="ARBA00038508"/>
    </source>
</evidence>
<evidence type="ECO:0000313" key="3">
    <source>
        <dbReference type="EMBL" id="CAF0727384.1"/>
    </source>
</evidence>
<dbReference type="PANTHER" id="PTHR15615:SF108">
    <property type="entry name" value="PROTEIN CNPPD1"/>
    <property type="match status" value="1"/>
</dbReference>
<sequence length="310" mass="35714">MIYREKDADYQSALYYDLILNDIVLSDCDESAEQLQHLLNIDCALALSVCKSRNLPSCVFVLSLLYMKRIRSLRSATALTKIDNLTTKELYLIATLIADKYLIDEGENEQLFNSELAELTGIRIERINLIERQVLVSLNWNLYISNDEYKKFFSVFKNQIMKKLNKTSSNEKIEIEDSIQFYNFCFQILPQIIECLALTSLVLLGSTLSILTAIHMSTLTHSTLMKTLNPTMNCVDSSICYSNDHDYKNVSLIKQNNLFNIDGHSWILQNDFMNETTNEYQSSKLYFDISSCSINFLQPYSLSRPLVQTL</sequence>
<dbReference type="GO" id="GO:0019901">
    <property type="term" value="F:protein kinase binding"/>
    <property type="evidence" value="ECO:0007669"/>
    <property type="project" value="InterPro"/>
</dbReference>
<protein>
    <recommendedName>
        <fullName evidence="2">Protein CNPPD1</fullName>
    </recommendedName>
</protein>
<organism evidence="4">
    <name type="scientific">Rotaria sordida</name>
    <dbReference type="NCBI Taxonomy" id="392033"/>
    <lineage>
        <taxon>Eukaryota</taxon>
        <taxon>Metazoa</taxon>
        <taxon>Spiralia</taxon>
        <taxon>Gnathifera</taxon>
        <taxon>Rotifera</taxon>
        <taxon>Eurotatoria</taxon>
        <taxon>Bdelloidea</taxon>
        <taxon>Philodinida</taxon>
        <taxon>Philodinidae</taxon>
        <taxon>Rotaria</taxon>
    </lineage>
</organism>
<dbReference type="Proteomes" id="UP000663864">
    <property type="component" value="Unassembled WGS sequence"/>
</dbReference>
<evidence type="ECO:0000313" key="7">
    <source>
        <dbReference type="Proteomes" id="UP000663870"/>
    </source>
</evidence>
<keyword evidence="7" id="KW-1185">Reference proteome</keyword>
<dbReference type="GO" id="GO:0005634">
    <property type="term" value="C:nucleus"/>
    <property type="evidence" value="ECO:0007669"/>
    <property type="project" value="TreeGrafter"/>
</dbReference>
<dbReference type="Proteomes" id="UP000663870">
    <property type="component" value="Unassembled WGS sequence"/>
</dbReference>
<evidence type="ECO:0000313" key="6">
    <source>
        <dbReference type="EMBL" id="CAF0944590.1"/>
    </source>
</evidence>